<keyword evidence="1" id="KW-0175">Coiled coil</keyword>
<gene>
    <name evidence="3" type="ORF">NQ491_04505</name>
</gene>
<feature type="coiled-coil region" evidence="1">
    <location>
        <begin position="448"/>
        <end position="482"/>
    </location>
</feature>
<dbReference type="Proteomes" id="UP001059295">
    <property type="component" value="Chromosome"/>
</dbReference>
<dbReference type="EMBL" id="CP102294">
    <property type="protein sequence ID" value="UWN58043.1"/>
    <property type="molecule type" value="Genomic_DNA"/>
</dbReference>
<dbReference type="PANTHER" id="PTHR32114:SF2">
    <property type="entry name" value="ABC TRANSPORTER ABCH.3"/>
    <property type="match status" value="1"/>
</dbReference>
<protein>
    <submittedName>
        <fullName evidence="3">AAA family ATPase</fullName>
    </submittedName>
</protein>
<accession>A0ABY5V208</accession>
<dbReference type="SUPFAM" id="SSF52540">
    <property type="entry name" value="P-loop containing nucleoside triphosphate hydrolases"/>
    <property type="match status" value="1"/>
</dbReference>
<evidence type="ECO:0000256" key="1">
    <source>
        <dbReference type="SAM" id="Coils"/>
    </source>
</evidence>
<dbReference type="GeneID" id="82890969"/>
<name>A0ABY5V208_9BACT</name>
<reference evidence="3" key="1">
    <citation type="journal article" date="2022" name="Cell">
        <title>Design, construction, and in vivo augmentation of a complex gut microbiome.</title>
        <authorList>
            <person name="Cheng A.G."/>
            <person name="Ho P.Y."/>
            <person name="Aranda-Diaz A."/>
            <person name="Jain S."/>
            <person name="Yu F.B."/>
            <person name="Meng X."/>
            <person name="Wang M."/>
            <person name="Iakiviak M."/>
            <person name="Nagashima K."/>
            <person name="Zhao A."/>
            <person name="Murugkar P."/>
            <person name="Patil A."/>
            <person name="Atabakhsh K."/>
            <person name="Weakley A."/>
            <person name="Yan J."/>
            <person name="Brumbaugh A.R."/>
            <person name="Higginbottom S."/>
            <person name="Dimas A."/>
            <person name="Shiver A.L."/>
            <person name="Deutschbauer A."/>
            <person name="Neff N."/>
            <person name="Sonnenburg J.L."/>
            <person name="Huang K.C."/>
            <person name="Fischbach M.A."/>
        </authorList>
    </citation>
    <scope>NUCLEOTIDE SEQUENCE</scope>
    <source>
        <strain evidence="3">AP11</strain>
    </source>
</reference>
<dbReference type="PANTHER" id="PTHR32114">
    <property type="entry name" value="ABC TRANSPORTER ABCH.3"/>
    <property type="match status" value="1"/>
</dbReference>
<dbReference type="RefSeq" id="WP_019246398.1">
    <property type="nucleotide sequence ID" value="NZ_CAPH01000016.1"/>
</dbReference>
<organism evidence="3 4">
    <name type="scientific">Alistipes ihumii AP11</name>
    <dbReference type="NCBI Taxonomy" id="1211813"/>
    <lineage>
        <taxon>Bacteria</taxon>
        <taxon>Pseudomonadati</taxon>
        <taxon>Bacteroidota</taxon>
        <taxon>Bacteroidia</taxon>
        <taxon>Bacteroidales</taxon>
        <taxon>Rikenellaceae</taxon>
        <taxon>Alistipes</taxon>
    </lineage>
</organism>
<evidence type="ECO:0000259" key="2">
    <source>
        <dbReference type="Pfam" id="PF13476"/>
    </source>
</evidence>
<dbReference type="InterPro" id="IPR038729">
    <property type="entry name" value="Rad50/SbcC_AAA"/>
</dbReference>
<dbReference type="InterPro" id="IPR027417">
    <property type="entry name" value="P-loop_NTPase"/>
</dbReference>
<dbReference type="Gene3D" id="3.40.50.300">
    <property type="entry name" value="P-loop containing nucleotide triphosphate hydrolases"/>
    <property type="match status" value="1"/>
</dbReference>
<evidence type="ECO:0000313" key="4">
    <source>
        <dbReference type="Proteomes" id="UP001059295"/>
    </source>
</evidence>
<sequence length="657" mass="74585">MLRINKLIIDNFGPYQNKQILELPIGDGVTFVWGENGVGKTSLLNCIRFALWGIVYNRNYEECQLAKFVNIDAVEAQKNMSVKLFMTYDNEEYELTRMLKRLPGTSGKNDSDYEHKLYLKHFGSMMSQDEAEHFLNTVLPEKISRFYLFDGELLRQYENLLDDSSSSDVIKTSIENILGLPILEGANKNLISITTIYQQAYTKVSAANERTKNDSSALSGFLLHDEELKKSLNEMKEQKKRLQGEISELEDAFAANQRYAELLVQEREKRSHIETNRLLLENDVKDLKAKMKFAWAVIFDKVIQEIIDTKNEELNSLLSHIGDIKTKEVIVSILDRIVNGEVSSCPICNNNLTIEDLSSLRENLAILKSTIKSKNSEEIMYAKQIIDRFSGFKRNVDKESLIKLLDNVNSKQSAISLDEVDLAEIKKKKASFHNLSTDKEILEIQPMYKKKLQELTLLEEGIAKQEAEISENQASIDKLNAKILKQSNADGKKASEDLALCKAVQEIFEKAVSKFREDLKSRVQADAEDIFTKISHMPAYTGLKINDNYGLEIVTSNGRVVPNRSAGYEQVVALSLVGALHKNAPISGPIVMDSTFQRIDPRHRNNTLRSLPVLGEQIIVLAYPNEVTQSDAKELLSGKYLKDIHLEQKSEFETEIK</sequence>
<evidence type="ECO:0000313" key="3">
    <source>
        <dbReference type="EMBL" id="UWN58043.1"/>
    </source>
</evidence>
<feature type="domain" description="Rad50/SbcC-type AAA" evidence="2">
    <location>
        <begin position="6"/>
        <end position="248"/>
    </location>
</feature>
<feature type="coiled-coil region" evidence="1">
    <location>
        <begin position="225"/>
        <end position="252"/>
    </location>
</feature>
<keyword evidence="4" id="KW-1185">Reference proteome</keyword>
<proteinExistence type="predicted"/>
<dbReference type="Pfam" id="PF13476">
    <property type="entry name" value="AAA_23"/>
    <property type="match status" value="1"/>
</dbReference>